<dbReference type="EMBL" id="BEGY01000005">
    <property type="protein sequence ID" value="GAX73756.1"/>
    <property type="molecule type" value="Genomic_DNA"/>
</dbReference>
<feature type="compositionally biased region" description="Acidic residues" evidence="1">
    <location>
        <begin position="62"/>
        <end position="74"/>
    </location>
</feature>
<comment type="caution">
    <text evidence="2">The sequence shown here is derived from an EMBL/GenBank/DDBJ whole genome shotgun (WGS) entry which is preliminary data.</text>
</comment>
<evidence type="ECO:0000256" key="1">
    <source>
        <dbReference type="SAM" id="MobiDB-lite"/>
    </source>
</evidence>
<reference evidence="2 3" key="1">
    <citation type="submission" date="2017-08" db="EMBL/GenBank/DDBJ databases">
        <title>Acidophilic green algal genome provides insights into adaptation to an acidic environment.</title>
        <authorList>
            <person name="Hirooka S."/>
            <person name="Hirose Y."/>
            <person name="Kanesaki Y."/>
            <person name="Higuchi S."/>
            <person name="Fujiwara T."/>
            <person name="Onuma R."/>
            <person name="Era A."/>
            <person name="Ohbayashi R."/>
            <person name="Uzuka A."/>
            <person name="Nozaki H."/>
            <person name="Yoshikawa H."/>
            <person name="Miyagishima S.Y."/>
        </authorList>
    </citation>
    <scope>NUCLEOTIDE SEQUENCE [LARGE SCALE GENOMIC DNA]</scope>
    <source>
        <strain evidence="2 3">NIES-2499</strain>
    </source>
</reference>
<accession>A0A250WSN2</accession>
<organism evidence="2 3">
    <name type="scientific">Chlamydomonas eustigma</name>
    <dbReference type="NCBI Taxonomy" id="1157962"/>
    <lineage>
        <taxon>Eukaryota</taxon>
        <taxon>Viridiplantae</taxon>
        <taxon>Chlorophyta</taxon>
        <taxon>core chlorophytes</taxon>
        <taxon>Chlorophyceae</taxon>
        <taxon>CS clade</taxon>
        <taxon>Chlamydomonadales</taxon>
        <taxon>Chlamydomonadaceae</taxon>
        <taxon>Chlamydomonas</taxon>
    </lineage>
</organism>
<keyword evidence="3" id="KW-1185">Reference proteome</keyword>
<protein>
    <submittedName>
        <fullName evidence="2">Uncharacterized protein</fullName>
    </submittedName>
</protein>
<dbReference type="AlphaFoldDB" id="A0A250WSN2"/>
<dbReference type="Proteomes" id="UP000232323">
    <property type="component" value="Unassembled WGS sequence"/>
</dbReference>
<gene>
    <name evidence="2" type="ORF">CEUSTIGMA_g1207.t1</name>
</gene>
<evidence type="ECO:0000313" key="3">
    <source>
        <dbReference type="Proteomes" id="UP000232323"/>
    </source>
</evidence>
<name>A0A250WSN2_9CHLO</name>
<feature type="region of interest" description="Disordered" evidence="1">
    <location>
        <begin position="62"/>
        <end position="95"/>
    </location>
</feature>
<proteinExistence type="predicted"/>
<sequence>MKACCGTDEPVEPAVQSAMSNNMVHQVVHRVVQREDSPLGVDCLQEESNCLLVAQVEMREEEEGRVESLEEENEEAGKAGGEVKGKGIVTEEVES</sequence>
<feature type="compositionally biased region" description="Basic and acidic residues" evidence="1">
    <location>
        <begin position="75"/>
        <end position="85"/>
    </location>
</feature>
<evidence type="ECO:0000313" key="2">
    <source>
        <dbReference type="EMBL" id="GAX73756.1"/>
    </source>
</evidence>